<proteinExistence type="predicted"/>
<evidence type="ECO:0000313" key="2">
    <source>
        <dbReference type="EMBL" id="OQR89910.1"/>
    </source>
</evidence>
<dbReference type="Proteomes" id="UP000243217">
    <property type="component" value="Unassembled WGS sequence"/>
</dbReference>
<dbReference type="InterPro" id="IPR043153">
    <property type="entry name" value="DENN_C"/>
</dbReference>
<feature type="non-terminal residue" evidence="2">
    <location>
        <position position="684"/>
    </location>
</feature>
<name>A0A1V9YWH8_9STRA</name>
<evidence type="ECO:0000259" key="1">
    <source>
        <dbReference type="PROSITE" id="PS50211"/>
    </source>
</evidence>
<evidence type="ECO:0000313" key="3">
    <source>
        <dbReference type="Proteomes" id="UP000243217"/>
    </source>
</evidence>
<dbReference type="EMBL" id="JNBS01002631">
    <property type="protein sequence ID" value="OQR89910.1"/>
    <property type="molecule type" value="Genomic_DNA"/>
</dbReference>
<keyword evidence="3" id="KW-1185">Reference proteome</keyword>
<comment type="caution">
    <text evidence="2">The sequence shown here is derived from an EMBL/GenBank/DDBJ whole genome shotgun (WGS) entry which is preliminary data.</text>
</comment>
<dbReference type="Pfam" id="PF02141">
    <property type="entry name" value="DENN"/>
    <property type="match status" value="1"/>
</dbReference>
<dbReference type="InterPro" id="IPR051696">
    <property type="entry name" value="DENN_Domain_GEFs"/>
</dbReference>
<dbReference type="InterPro" id="IPR037516">
    <property type="entry name" value="Tripartite_DENN"/>
</dbReference>
<reference evidence="2 3" key="1">
    <citation type="journal article" date="2014" name="Genome Biol. Evol.">
        <title>The secreted proteins of Achlya hypogyna and Thraustotheca clavata identify the ancestral oomycete secretome and reveal gene acquisitions by horizontal gene transfer.</title>
        <authorList>
            <person name="Misner I."/>
            <person name="Blouin N."/>
            <person name="Leonard G."/>
            <person name="Richards T.A."/>
            <person name="Lane C.E."/>
        </authorList>
    </citation>
    <scope>NUCLEOTIDE SEQUENCE [LARGE SCALE GENOMIC DNA]</scope>
    <source>
        <strain evidence="2 3">ATCC 34112</strain>
    </source>
</reference>
<gene>
    <name evidence="2" type="ORF">THRCLA_09519</name>
</gene>
<dbReference type="GO" id="GO:0032483">
    <property type="term" value="P:regulation of Rab protein signal transduction"/>
    <property type="evidence" value="ECO:0007669"/>
    <property type="project" value="TreeGrafter"/>
</dbReference>
<dbReference type="PANTHER" id="PTHR12296">
    <property type="entry name" value="DENN DOMAIN-CONTAINING PROTEIN 4"/>
    <property type="match status" value="1"/>
</dbReference>
<feature type="domain" description="UDENN" evidence="1">
    <location>
        <begin position="285"/>
        <end position="684"/>
    </location>
</feature>
<dbReference type="OrthoDB" id="206724at2759"/>
<dbReference type="PANTHER" id="PTHR12296:SF21">
    <property type="entry name" value="DENN DOMAIN-CONTAINING PROTEIN 3"/>
    <property type="match status" value="1"/>
</dbReference>
<organism evidence="2 3">
    <name type="scientific">Thraustotheca clavata</name>
    <dbReference type="NCBI Taxonomy" id="74557"/>
    <lineage>
        <taxon>Eukaryota</taxon>
        <taxon>Sar</taxon>
        <taxon>Stramenopiles</taxon>
        <taxon>Oomycota</taxon>
        <taxon>Saprolegniomycetes</taxon>
        <taxon>Saprolegniales</taxon>
        <taxon>Achlyaceae</taxon>
        <taxon>Thraustotheca</taxon>
    </lineage>
</organism>
<dbReference type="SUPFAM" id="SSF48097">
    <property type="entry name" value="Regulator of G-protein signaling, RGS"/>
    <property type="match status" value="1"/>
</dbReference>
<sequence length="684" mass="78529">MAVQRPDMTASTRSLLSMSDENKSLLQTYGQKIFVKYLAPGAQFHVGEDMVVDLSIVQQDIYNGGEAALHAFDQVSRNVKQHLMVSFPTFRTTDLYTDMMQSVDRSLLPLDAILLNRLFCNFFWLFLFQHQYHNEVALYMEIQYDFKRLYRQYADTKLPRKQRQKLGSKASQMLKYIRLKYFDGNDDMENLESSVTNAYARLHKEQETIIEKLDENYEELYFRFIASPAYAEFVLYPRSNSDDSINRLSELLIHYGLRAHSPENTEVKLPLRLTDVPKSKSWIYSVVSFESVFHAQNQNFELQWISYDEHMDLDQTIESFLVPWCKDSTQCVVVSDSTPQPIAFNTRALTGEVELFGAVLTLFKPCQGDLNDGSSYYIPYGVAVFSKYPLYNVIRDRLSEVYKAITHLSLSSSFHLDEAVVSTISRPVIDVVPTSIPSLEPIGFSMHLLFDTLDVSNLLTVFTGVLLECRILLISSQYTVLALVAETLRTLISPLTWPHVYVPVLPGRMLDYLQCPTPFLFGVQKDLLDENLLSELGDEVLCVDLDTSMVVQGEIPVALPTPVWKRLHSTLRSCLKPNVTHSDHVFGDTFDRQPYLFPEVRIRLAFQEAVEMLIGMGDHDDGADVHFGRFRYLWDDQYQDIVVFFDEAGYLALSPLSMRPFRTSFISTQAFSEYIVARDGFTQD</sequence>
<dbReference type="InterPro" id="IPR001194">
    <property type="entry name" value="cDENN_dom"/>
</dbReference>
<dbReference type="PROSITE" id="PS50211">
    <property type="entry name" value="DENN"/>
    <property type="match status" value="1"/>
</dbReference>
<dbReference type="AlphaFoldDB" id="A0A1V9YWH8"/>
<accession>A0A1V9YWH8</accession>
<dbReference type="SMART" id="SM00799">
    <property type="entry name" value="DENN"/>
    <property type="match status" value="1"/>
</dbReference>
<dbReference type="InterPro" id="IPR036305">
    <property type="entry name" value="RGS_sf"/>
</dbReference>
<protein>
    <recommendedName>
        <fullName evidence="1">UDENN domain-containing protein</fullName>
    </recommendedName>
</protein>
<dbReference type="Gene3D" id="3.40.50.11500">
    <property type="match status" value="1"/>
</dbReference>
<dbReference type="GO" id="GO:0031410">
    <property type="term" value="C:cytoplasmic vesicle"/>
    <property type="evidence" value="ECO:0007669"/>
    <property type="project" value="TreeGrafter"/>
</dbReference>
<dbReference type="STRING" id="74557.A0A1V9YWH8"/>